<dbReference type="EMBL" id="CATQJL010000112">
    <property type="protein sequence ID" value="CAJ0594595.1"/>
    <property type="molecule type" value="Genomic_DNA"/>
</dbReference>
<proteinExistence type="predicted"/>
<reference evidence="1" key="1">
    <citation type="submission" date="2023-07" db="EMBL/GenBank/DDBJ databases">
        <authorList>
            <consortium name="CYATHOMIX"/>
        </authorList>
    </citation>
    <scope>NUCLEOTIDE SEQUENCE</scope>
    <source>
        <strain evidence="1">N/A</strain>
    </source>
</reference>
<comment type="caution">
    <text evidence="1">The sequence shown here is derived from an EMBL/GenBank/DDBJ whole genome shotgun (WGS) entry which is preliminary data.</text>
</comment>
<evidence type="ECO:0000313" key="2">
    <source>
        <dbReference type="Proteomes" id="UP001176961"/>
    </source>
</evidence>
<sequence length="213" mass="23936">MTRETLDHVEVIAEEVLKRRDLLWDTAGTRQPNQNHKRTEAWKEIRRIVFNPVPQKSPCSYRNATGGGVNKALEEALAKGLGSMSEADEKIARALGPEAAPPSECSDPGASQVLQQLSTFESDSDTDCEEIPRKRGRKTGVREAFLEEQTRYIRAKRLYLEKKYALLTKVDTLLEKIQINVYIQPNNGAVHNTGQRTTKTDTNIEKSLLSSQV</sequence>
<name>A0AA36GM45_CYLNA</name>
<protein>
    <submittedName>
        <fullName evidence="1">Uncharacterized protein</fullName>
    </submittedName>
</protein>
<dbReference type="AlphaFoldDB" id="A0AA36GM45"/>
<evidence type="ECO:0000313" key="1">
    <source>
        <dbReference type="EMBL" id="CAJ0594595.1"/>
    </source>
</evidence>
<organism evidence="1 2">
    <name type="scientific">Cylicocyclus nassatus</name>
    <name type="common">Nematode worm</name>
    <dbReference type="NCBI Taxonomy" id="53992"/>
    <lineage>
        <taxon>Eukaryota</taxon>
        <taxon>Metazoa</taxon>
        <taxon>Ecdysozoa</taxon>
        <taxon>Nematoda</taxon>
        <taxon>Chromadorea</taxon>
        <taxon>Rhabditida</taxon>
        <taxon>Rhabditina</taxon>
        <taxon>Rhabditomorpha</taxon>
        <taxon>Strongyloidea</taxon>
        <taxon>Strongylidae</taxon>
        <taxon>Cylicocyclus</taxon>
    </lineage>
</organism>
<gene>
    <name evidence="1" type="ORF">CYNAS_LOCUS6578</name>
</gene>
<keyword evidence="2" id="KW-1185">Reference proteome</keyword>
<accession>A0AA36GM45</accession>
<dbReference type="Proteomes" id="UP001176961">
    <property type="component" value="Unassembled WGS sequence"/>
</dbReference>